<dbReference type="AlphaFoldDB" id="A0A3S0W5Q1"/>
<dbReference type="InterPro" id="IPR036754">
    <property type="entry name" value="YbaK/aa-tRNA-synt-asso_dom_sf"/>
</dbReference>
<evidence type="ECO:0000313" key="12">
    <source>
        <dbReference type="EMBL" id="RUR28927.1"/>
    </source>
</evidence>
<evidence type="ECO:0000256" key="2">
    <source>
        <dbReference type="ARBA" id="ARBA00011738"/>
    </source>
</evidence>
<dbReference type="InterPro" id="IPR050062">
    <property type="entry name" value="Pro-tRNA_synthetase"/>
</dbReference>
<dbReference type="OrthoDB" id="9809052at2"/>
<proteinExistence type="inferred from homology"/>
<dbReference type="InterPro" id="IPR004154">
    <property type="entry name" value="Anticodon-bd"/>
</dbReference>
<keyword evidence="13" id="KW-1185">Reference proteome</keyword>
<evidence type="ECO:0000256" key="1">
    <source>
        <dbReference type="ARBA" id="ARBA00004496"/>
    </source>
</evidence>
<dbReference type="PANTHER" id="PTHR42753">
    <property type="entry name" value="MITOCHONDRIAL RIBOSOME PROTEIN L39/PROLYL-TRNA LIGASE FAMILY MEMBER"/>
    <property type="match status" value="1"/>
</dbReference>
<evidence type="ECO:0000256" key="10">
    <source>
        <dbReference type="HAMAP-Rule" id="MF_01569"/>
    </source>
</evidence>
<dbReference type="HAMAP" id="MF_01569">
    <property type="entry name" value="Pro_tRNA_synth_type1"/>
    <property type="match status" value="1"/>
</dbReference>
<dbReference type="FunFam" id="3.30.930.10:FF:000043">
    <property type="entry name" value="Proline--tRNA ligase"/>
    <property type="match status" value="1"/>
</dbReference>
<dbReference type="GO" id="GO:0006433">
    <property type="term" value="P:prolyl-tRNA aminoacylation"/>
    <property type="evidence" value="ECO:0007669"/>
    <property type="project" value="UniProtKB-UniRule"/>
</dbReference>
<dbReference type="CDD" id="cd00861">
    <property type="entry name" value="ProRS_anticodon_short"/>
    <property type="match status" value="1"/>
</dbReference>
<dbReference type="SUPFAM" id="SSF55681">
    <property type="entry name" value="Class II aaRS and biotin synthetases"/>
    <property type="match status" value="1"/>
</dbReference>
<evidence type="ECO:0000256" key="9">
    <source>
        <dbReference type="ARBA" id="ARBA00047671"/>
    </source>
</evidence>
<dbReference type="InterPro" id="IPR045864">
    <property type="entry name" value="aa-tRNA-synth_II/BPL/LPL"/>
</dbReference>
<dbReference type="FunFam" id="3.30.930.10:FF:000097">
    <property type="entry name" value="Proline--tRNA ligase"/>
    <property type="match status" value="1"/>
</dbReference>
<evidence type="ECO:0000259" key="11">
    <source>
        <dbReference type="PROSITE" id="PS50862"/>
    </source>
</evidence>
<dbReference type="InterPro" id="IPR002314">
    <property type="entry name" value="aa-tRNA-synt_IIb"/>
</dbReference>
<keyword evidence="3 10" id="KW-0963">Cytoplasm</keyword>
<evidence type="ECO:0000313" key="13">
    <source>
        <dbReference type="Proteomes" id="UP000287336"/>
    </source>
</evidence>
<dbReference type="Gene3D" id="3.40.50.800">
    <property type="entry name" value="Anticodon-binding domain"/>
    <property type="match status" value="1"/>
</dbReference>
<dbReference type="RefSeq" id="WP_126948417.1">
    <property type="nucleotide sequence ID" value="NZ_RZHG01000023.1"/>
</dbReference>
<dbReference type="NCBIfam" id="NF006625">
    <property type="entry name" value="PRK09194.1"/>
    <property type="match status" value="1"/>
</dbReference>
<keyword evidence="4 10" id="KW-0436">Ligase</keyword>
<dbReference type="InterPro" id="IPR004500">
    <property type="entry name" value="Pro-tRNA-synth_IIa_bac-type"/>
</dbReference>
<comment type="similarity">
    <text evidence="10">Belongs to the class-II aminoacyl-tRNA synthetase family. ProS type 1 subfamily.</text>
</comment>
<dbReference type="GO" id="GO:0002161">
    <property type="term" value="F:aminoacyl-tRNA deacylase activity"/>
    <property type="evidence" value="ECO:0007669"/>
    <property type="project" value="InterPro"/>
</dbReference>
<dbReference type="GO" id="GO:0005829">
    <property type="term" value="C:cytosol"/>
    <property type="evidence" value="ECO:0007669"/>
    <property type="project" value="TreeGrafter"/>
</dbReference>
<comment type="subcellular location">
    <subcellularLocation>
        <location evidence="1 10">Cytoplasm</location>
    </subcellularLocation>
</comment>
<dbReference type="Pfam" id="PF00587">
    <property type="entry name" value="tRNA-synt_2b"/>
    <property type="match status" value="1"/>
</dbReference>
<keyword evidence="5 10" id="KW-0547">Nucleotide-binding</keyword>
<dbReference type="GO" id="GO:0005524">
    <property type="term" value="F:ATP binding"/>
    <property type="evidence" value="ECO:0007669"/>
    <property type="project" value="UniProtKB-UniRule"/>
</dbReference>
<dbReference type="SUPFAM" id="SSF55826">
    <property type="entry name" value="YbaK/ProRS associated domain"/>
    <property type="match status" value="1"/>
</dbReference>
<protein>
    <recommendedName>
        <fullName evidence="10">Proline--tRNA ligase</fullName>
        <ecNumber evidence="10">6.1.1.15</ecNumber>
    </recommendedName>
    <alternativeName>
        <fullName evidence="10">Prolyl-tRNA synthetase</fullName>
        <shortName evidence="10">ProRS</shortName>
    </alternativeName>
</protein>
<evidence type="ECO:0000256" key="4">
    <source>
        <dbReference type="ARBA" id="ARBA00022598"/>
    </source>
</evidence>
<dbReference type="Pfam" id="PF04073">
    <property type="entry name" value="tRNA_edit"/>
    <property type="match status" value="1"/>
</dbReference>
<dbReference type="PANTHER" id="PTHR42753:SF2">
    <property type="entry name" value="PROLINE--TRNA LIGASE"/>
    <property type="match status" value="1"/>
</dbReference>
<dbReference type="FunFam" id="3.40.50.800:FF:000006">
    <property type="entry name" value="Proline--tRNA ligase"/>
    <property type="match status" value="1"/>
</dbReference>
<sequence length="582" mass="64298">MRASQLLIATLKETPADAEVISHQLMLRAGMIRRLTSGLYTWLPLGLRTLRKVEAIVREEMNRAGAQEVLMPAVQPADLWQESGRWEQYGPELLRLKDRHERDYCVGPTHEEVITDLVRKEIASYKQLPINFYQIQTKFRDEIRPRFGVMRSREFIMKDAYSFHLNEASLKETYQTMYDAYSRIFTRLGLDFRPVIADNGSIGGTGSHEFHVLADSGEDDIVFSNASDYAANMEKAEALPSPLGSDTERAAPSEEMQLVDTPNAKTIAALVEQHGLPIEKSIKTLMVHAAEDGLIALLIRGDHELNEVKAENLPQVATPLTMASEEEIRAAVGAGPGSLGPIGLEMPIIIDRSVALMSDFGAGANVDGKHYFGINWERDAALPHVADLRNVVEGDPSPDGKGTLSIKRGIEVGHVFQLGQKYSEAMNATVLGDNGKTSHPWMGCYGIGVTRVVAAAIEQNHDDAGIIWPNAIAPFQVALVPMNAHKSQRVREESERLYQALTAAGLDVLLDDRDTRPGVKFADLELMGVPHRLVIGDRGLDNGELEYKGRRDSEATMIPADQIIDFLREKAGMSSNNDNNNN</sequence>
<dbReference type="InterPro" id="IPR044140">
    <property type="entry name" value="ProRS_anticodon_short"/>
</dbReference>
<dbReference type="InterPro" id="IPR023717">
    <property type="entry name" value="Pro-tRNA-Synthase_IIa_type1"/>
</dbReference>
<comment type="catalytic activity">
    <reaction evidence="9 10">
        <text>tRNA(Pro) + L-proline + ATP = L-prolyl-tRNA(Pro) + AMP + diphosphate</text>
        <dbReference type="Rhea" id="RHEA:14305"/>
        <dbReference type="Rhea" id="RHEA-COMP:9700"/>
        <dbReference type="Rhea" id="RHEA-COMP:9702"/>
        <dbReference type="ChEBI" id="CHEBI:30616"/>
        <dbReference type="ChEBI" id="CHEBI:33019"/>
        <dbReference type="ChEBI" id="CHEBI:60039"/>
        <dbReference type="ChEBI" id="CHEBI:78442"/>
        <dbReference type="ChEBI" id="CHEBI:78532"/>
        <dbReference type="ChEBI" id="CHEBI:456215"/>
        <dbReference type="EC" id="6.1.1.15"/>
    </reaction>
</comment>
<dbReference type="CDD" id="cd04334">
    <property type="entry name" value="ProRS-INS"/>
    <property type="match status" value="1"/>
</dbReference>
<dbReference type="EC" id="6.1.1.15" evidence="10"/>
<dbReference type="EMBL" id="RZHG01000023">
    <property type="protein sequence ID" value="RUR28927.1"/>
    <property type="molecule type" value="Genomic_DNA"/>
</dbReference>
<dbReference type="PRINTS" id="PR01046">
    <property type="entry name" value="TRNASYNTHPRO"/>
</dbReference>
<organism evidence="12 13">
    <name type="scientific">Vreelandella andesensis</name>
    <dbReference type="NCBI Taxonomy" id="447567"/>
    <lineage>
        <taxon>Bacteria</taxon>
        <taxon>Pseudomonadati</taxon>
        <taxon>Pseudomonadota</taxon>
        <taxon>Gammaproteobacteria</taxon>
        <taxon>Oceanospirillales</taxon>
        <taxon>Halomonadaceae</taxon>
        <taxon>Vreelandella</taxon>
    </lineage>
</organism>
<dbReference type="CDD" id="cd00779">
    <property type="entry name" value="ProRS_core_prok"/>
    <property type="match status" value="1"/>
</dbReference>
<dbReference type="InterPro" id="IPR036621">
    <property type="entry name" value="Anticodon-bd_dom_sf"/>
</dbReference>
<dbReference type="FunFam" id="3.90.960.10:FF:000001">
    <property type="entry name" value="Proline--tRNA ligase"/>
    <property type="match status" value="1"/>
</dbReference>
<keyword evidence="7 10" id="KW-0648">Protein biosynthesis</keyword>
<dbReference type="Proteomes" id="UP000287336">
    <property type="component" value="Unassembled WGS sequence"/>
</dbReference>
<name>A0A3S0W5Q1_9GAMM</name>
<dbReference type="InterPro" id="IPR006195">
    <property type="entry name" value="aa-tRNA-synth_II"/>
</dbReference>
<dbReference type="PIRSF" id="PIRSF001535">
    <property type="entry name" value="ProRS_1"/>
    <property type="match status" value="1"/>
</dbReference>
<dbReference type="Pfam" id="PF03129">
    <property type="entry name" value="HGTP_anticodon"/>
    <property type="match status" value="1"/>
</dbReference>
<dbReference type="SUPFAM" id="SSF52954">
    <property type="entry name" value="Class II aaRS ABD-related"/>
    <property type="match status" value="1"/>
</dbReference>
<dbReference type="PROSITE" id="PS50862">
    <property type="entry name" value="AA_TRNA_LIGASE_II"/>
    <property type="match status" value="1"/>
</dbReference>
<evidence type="ECO:0000256" key="8">
    <source>
        <dbReference type="ARBA" id="ARBA00023146"/>
    </source>
</evidence>
<evidence type="ECO:0000256" key="7">
    <source>
        <dbReference type="ARBA" id="ARBA00022917"/>
    </source>
</evidence>
<keyword evidence="6 10" id="KW-0067">ATP-binding</keyword>
<evidence type="ECO:0000256" key="6">
    <source>
        <dbReference type="ARBA" id="ARBA00022840"/>
    </source>
</evidence>
<accession>A0A3S0W5Q1</accession>
<evidence type="ECO:0000256" key="5">
    <source>
        <dbReference type="ARBA" id="ARBA00022741"/>
    </source>
</evidence>
<dbReference type="NCBIfam" id="TIGR00409">
    <property type="entry name" value="proS_fam_II"/>
    <property type="match status" value="1"/>
</dbReference>
<comment type="function">
    <text evidence="10">Catalyzes the attachment of proline to tRNA(Pro) in a two-step reaction: proline is first activated by ATP to form Pro-AMP and then transferred to the acceptor end of tRNA(Pro). As ProRS can inadvertently accommodate and process non-cognate amino acids such as alanine and cysteine, to avoid such errors it has two additional distinct editing activities against alanine. One activity is designated as 'pretransfer' editing and involves the tRNA(Pro)-independent hydrolysis of activated Ala-AMP. The other activity is designated 'posttransfer' editing and involves deacylation of mischarged Ala-tRNA(Pro). The misacylated Cys-tRNA(Pro) is not edited by ProRS.</text>
</comment>
<keyword evidence="8 10" id="KW-0030">Aminoacyl-tRNA synthetase</keyword>
<comment type="subunit">
    <text evidence="2 10">Homodimer.</text>
</comment>
<evidence type="ECO:0000256" key="3">
    <source>
        <dbReference type="ARBA" id="ARBA00022490"/>
    </source>
</evidence>
<dbReference type="GO" id="GO:0004827">
    <property type="term" value="F:proline-tRNA ligase activity"/>
    <property type="evidence" value="ECO:0007669"/>
    <property type="project" value="UniProtKB-UniRule"/>
</dbReference>
<feature type="domain" description="Aminoacyl-transfer RNA synthetases class-II family profile" evidence="11">
    <location>
        <begin position="33"/>
        <end position="469"/>
    </location>
</feature>
<gene>
    <name evidence="10" type="primary">proS</name>
    <name evidence="12" type="ORF">ELY33_13390</name>
</gene>
<dbReference type="Gene3D" id="3.30.930.10">
    <property type="entry name" value="Bira Bifunctional Protein, Domain 2"/>
    <property type="match status" value="2"/>
</dbReference>
<reference evidence="12 13" key="1">
    <citation type="submission" date="2018-12" db="EMBL/GenBank/DDBJ databases">
        <title>three novel Halomonas strain isolated from plants.</title>
        <authorList>
            <person name="Sun C."/>
        </authorList>
    </citation>
    <scope>NUCLEOTIDE SEQUENCE [LARGE SCALE GENOMIC DNA]</scope>
    <source>
        <strain evidence="12 13">DSM 19434</strain>
    </source>
</reference>
<dbReference type="InterPro" id="IPR033730">
    <property type="entry name" value="ProRS_core_prok"/>
</dbReference>
<comment type="caution">
    <text evidence="12">The sequence shown here is derived from an EMBL/GenBank/DDBJ whole genome shotgun (WGS) entry which is preliminary data.</text>
</comment>
<dbReference type="InterPro" id="IPR007214">
    <property type="entry name" value="YbaK/aa-tRNA-synth-assoc-dom"/>
</dbReference>
<comment type="domain">
    <text evidence="10">Consists of three domains: the N-terminal catalytic domain, the editing domain and the C-terminal anticodon-binding domain.</text>
</comment>
<dbReference type="InterPro" id="IPR002316">
    <property type="entry name" value="Pro-tRNA-ligase_IIa"/>
</dbReference>